<dbReference type="Proteomes" id="UP000753724">
    <property type="component" value="Unassembled WGS sequence"/>
</dbReference>
<reference evidence="4" key="1">
    <citation type="submission" date="2020-01" db="EMBL/GenBank/DDBJ databases">
        <title>Sphingomonas sp. strain CSW-10.</title>
        <authorList>
            <person name="Chen W.-M."/>
        </authorList>
    </citation>
    <scope>NUCLEOTIDE SEQUENCE [LARGE SCALE GENOMIC DNA]</scope>
    <source>
        <strain evidence="4">FSY-8</strain>
    </source>
</reference>
<keyword evidence="2" id="KW-0732">Signal</keyword>
<feature type="chain" id="PRO_5047385941" evidence="2">
    <location>
        <begin position="25"/>
        <end position="83"/>
    </location>
</feature>
<proteinExistence type="predicted"/>
<feature type="region of interest" description="Disordered" evidence="1">
    <location>
        <begin position="63"/>
        <end position="83"/>
    </location>
</feature>
<evidence type="ECO:0000313" key="4">
    <source>
        <dbReference type="Proteomes" id="UP000753724"/>
    </source>
</evidence>
<comment type="caution">
    <text evidence="3">The sequence shown here is derived from an EMBL/GenBank/DDBJ whole genome shotgun (WGS) entry which is preliminary data.</text>
</comment>
<gene>
    <name evidence="3" type="ORF">GTZ99_13035</name>
</gene>
<evidence type="ECO:0000256" key="1">
    <source>
        <dbReference type="SAM" id="MobiDB-lite"/>
    </source>
</evidence>
<evidence type="ECO:0000313" key="3">
    <source>
        <dbReference type="EMBL" id="NBC37473.1"/>
    </source>
</evidence>
<accession>A0ABW9XG11</accession>
<organism evidence="3 4">
    <name type="scientific">Novosphingobium ovatum</name>
    <dbReference type="NCBI Taxonomy" id="1908523"/>
    <lineage>
        <taxon>Bacteria</taxon>
        <taxon>Pseudomonadati</taxon>
        <taxon>Pseudomonadota</taxon>
        <taxon>Alphaproteobacteria</taxon>
        <taxon>Sphingomonadales</taxon>
        <taxon>Sphingomonadaceae</taxon>
        <taxon>Novosphingobium</taxon>
    </lineage>
</organism>
<sequence length="83" mass="8506">MRGISLFGLLAMMPAAFNVAPAAARGALTVALCTGDGVARTVQVPSGAQDIPGARVPGCCAKGCHTGQSRKRNRRSRDVDPAQ</sequence>
<dbReference type="EMBL" id="JAAAPO010000005">
    <property type="protein sequence ID" value="NBC37473.1"/>
    <property type="molecule type" value="Genomic_DNA"/>
</dbReference>
<keyword evidence="4" id="KW-1185">Reference proteome</keyword>
<name>A0ABW9XG11_9SPHN</name>
<dbReference type="RefSeq" id="WP_161719568.1">
    <property type="nucleotide sequence ID" value="NZ_JAAAPO010000005.1"/>
</dbReference>
<feature type="signal peptide" evidence="2">
    <location>
        <begin position="1"/>
        <end position="24"/>
    </location>
</feature>
<evidence type="ECO:0000256" key="2">
    <source>
        <dbReference type="SAM" id="SignalP"/>
    </source>
</evidence>
<protein>
    <submittedName>
        <fullName evidence="3">Uncharacterized protein</fullName>
    </submittedName>
</protein>